<organism evidence="1 2">
    <name type="scientific">Pseudaminobacter soli</name>
    <name type="common">ex Zhang et al. 2022</name>
    <dbReference type="NCBI Taxonomy" id="2831468"/>
    <lineage>
        <taxon>Bacteria</taxon>
        <taxon>Pseudomonadati</taxon>
        <taxon>Pseudomonadota</taxon>
        <taxon>Alphaproteobacteria</taxon>
        <taxon>Hyphomicrobiales</taxon>
        <taxon>Phyllobacteriaceae</taxon>
        <taxon>Pseudaminobacter</taxon>
    </lineage>
</organism>
<sequence>MSFRNDLRADPFAFDFFLTLREFERSSPDKPRIGEGNVLSEEIVRLGQDPFLEFPASTLSGYEDTAGGLPRLRTRFLGYFGPQGALPLSTTDEALHWSSQRDPSFVHFTDIITNRFLQLFFRVWANARPIAQADRPDQDRFFRYVGSFGGTGSDPFLDRDRVANNVKVSVAGLTASRIKSSVRLSQLIEAVLGVDAQVEERIGSWLVFETSDQTALGTQHSSLGIDTALGMRDYSINDKIRIRIVANNLDQYRLLLPNGDLSEVMADLIFYYIGHRFEFDIELGLDAELAPPVKLGESGELGWTSWMSPKTPREGERIILHDARFDPMERRRAAERSHRDAVGRT</sequence>
<dbReference type="RefSeq" id="WP_188255679.1">
    <property type="nucleotide sequence ID" value="NZ_JABVCF010000008.1"/>
</dbReference>
<keyword evidence="2" id="KW-1185">Reference proteome</keyword>
<accession>A0A942DXR4</accession>
<dbReference type="PANTHER" id="PTHR35564">
    <property type="match status" value="1"/>
</dbReference>
<dbReference type="InterPro" id="IPR010732">
    <property type="entry name" value="T6SS_TssG-like"/>
</dbReference>
<reference evidence="1" key="1">
    <citation type="submission" date="2021-04" db="EMBL/GenBank/DDBJ databases">
        <title>Pseudaminobacter soli sp. nov., isolated from paddy soil contaminated by heavy metals.</title>
        <authorList>
            <person name="Zhang K."/>
        </authorList>
    </citation>
    <scope>NUCLEOTIDE SEQUENCE</scope>
    <source>
        <strain evidence="1">19-2017</strain>
    </source>
</reference>
<protein>
    <submittedName>
        <fullName evidence="1">Type VI secretion system baseplate subunit TssG</fullName>
    </submittedName>
</protein>
<evidence type="ECO:0000313" key="2">
    <source>
        <dbReference type="Proteomes" id="UP000680348"/>
    </source>
</evidence>
<dbReference type="Proteomes" id="UP000680348">
    <property type="component" value="Unassembled WGS sequence"/>
</dbReference>
<dbReference type="PANTHER" id="PTHR35564:SF4">
    <property type="entry name" value="CYTOPLASMIC PROTEIN"/>
    <property type="match status" value="1"/>
</dbReference>
<comment type="caution">
    <text evidence="1">The sequence shown here is derived from an EMBL/GenBank/DDBJ whole genome shotgun (WGS) entry which is preliminary data.</text>
</comment>
<proteinExistence type="predicted"/>
<dbReference type="Pfam" id="PF06996">
    <property type="entry name" value="T6SS_TssG"/>
    <property type="match status" value="1"/>
</dbReference>
<dbReference type="EMBL" id="JAGWCR010000008">
    <property type="protein sequence ID" value="MBS3650124.1"/>
    <property type="molecule type" value="Genomic_DNA"/>
</dbReference>
<name>A0A942DXR4_9HYPH</name>
<gene>
    <name evidence="1" type="primary">tssG</name>
    <name evidence="1" type="ORF">KEU06_16040</name>
</gene>
<dbReference type="AlphaFoldDB" id="A0A942DXR4"/>
<evidence type="ECO:0000313" key="1">
    <source>
        <dbReference type="EMBL" id="MBS3650124.1"/>
    </source>
</evidence>
<dbReference type="NCBIfam" id="TIGR03347">
    <property type="entry name" value="VI_chp_1"/>
    <property type="match status" value="1"/>
</dbReference>